<feature type="transmembrane region" description="Helical" evidence="1">
    <location>
        <begin position="41"/>
        <end position="58"/>
    </location>
</feature>
<gene>
    <name evidence="2" type="ORF">NCTC13645_00751</name>
</gene>
<dbReference type="Proteomes" id="UP000254621">
    <property type="component" value="Unassembled WGS sequence"/>
</dbReference>
<protein>
    <submittedName>
        <fullName evidence="2">Uncharacterized protein</fullName>
    </submittedName>
</protein>
<accession>A0A380NXU0</accession>
<feature type="transmembrane region" description="Helical" evidence="1">
    <location>
        <begin position="64"/>
        <end position="83"/>
    </location>
</feature>
<sequence length="86" mass="9595">MSNTILNRSKSVLTTTFEGLIHAFSPKYEAKEVNQFTKIDWLLLTIMLVAQVAVFYSAHDYSTGAIISLIAGLTMVVSLILLIRDF</sequence>
<evidence type="ECO:0000313" key="2">
    <source>
        <dbReference type="EMBL" id="SUP52848.1"/>
    </source>
</evidence>
<evidence type="ECO:0000256" key="1">
    <source>
        <dbReference type="SAM" id="Phobius"/>
    </source>
</evidence>
<keyword evidence="1" id="KW-0472">Membrane</keyword>
<evidence type="ECO:0000313" key="3">
    <source>
        <dbReference type="Proteomes" id="UP000254621"/>
    </source>
</evidence>
<reference evidence="2 3" key="1">
    <citation type="submission" date="2018-06" db="EMBL/GenBank/DDBJ databases">
        <authorList>
            <consortium name="Pathogen Informatics"/>
            <person name="Doyle S."/>
        </authorList>
    </citation>
    <scope>NUCLEOTIDE SEQUENCE [LARGE SCALE GENOMIC DNA]</scope>
    <source>
        <strain evidence="2 3">NCTC13645</strain>
    </source>
</reference>
<keyword evidence="1" id="KW-0812">Transmembrane</keyword>
<name>A0A380NXU0_WEIVI</name>
<dbReference type="AlphaFoldDB" id="A0A380NXU0"/>
<keyword evidence="1" id="KW-1133">Transmembrane helix</keyword>
<dbReference type="EMBL" id="UHIV01000001">
    <property type="protein sequence ID" value="SUP52848.1"/>
    <property type="molecule type" value="Genomic_DNA"/>
</dbReference>
<organism evidence="2 3">
    <name type="scientific">Weissella viridescens</name>
    <name type="common">Lactobacillus viridescens</name>
    <dbReference type="NCBI Taxonomy" id="1629"/>
    <lineage>
        <taxon>Bacteria</taxon>
        <taxon>Bacillati</taxon>
        <taxon>Bacillota</taxon>
        <taxon>Bacilli</taxon>
        <taxon>Lactobacillales</taxon>
        <taxon>Lactobacillaceae</taxon>
        <taxon>Weissella</taxon>
    </lineage>
</organism>
<proteinExistence type="predicted"/>
<dbReference type="STRING" id="1629.IV50_GL000866"/>